<dbReference type="PROSITE" id="PS50011">
    <property type="entry name" value="PROTEIN_KINASE_DOM"/>
    <property type="match status" value="1"/>
</dbReference>
<proteinExistence type="inferred from homology"/>
<feature type="domain" description="Protein kinase" evidence="7">
    <location>
        <begin position="3"/>
        <end position="248"/>
    </location>
</feature>
<keyword evidence="2 5" id="KW-0547">Nucleotide-binding</keyword>
<dbReference type="Pfam" id="PF00069">
    <property type="entry name" value="Pkinase"/>
    <property type="match status" value="1"/>
</dbReference>
<keyword evidence="4 5" id="KW-0067">ATP-binding</keyword>
<feature type="binding site" evidence="5">
    <location>
        <position position="31"/>
    </location>
    <ligand>
        <name>ATP</name>
        <dbReference type="ChEBI" id="CHEBI:30616"/>
    </ligand>
</feature>
<evidence type="ECO:0000313" key="8">
    <source>
        <dbReference type="EMBL" id="PHT43960.1"/>
    </source>
</evidence>
<evidence type="ECO:0000256" key="1">
    <source>
        <dbReference type="ARBA" id="ARBA00022679"/>
    </source>
</evidence>
<evidence type="ECO:0000256" key="5">
    <source>
        <dbReference type="PROSITE-ProRule" id="PRU10141"/>
    </source>
</evidence>
<evidence type="ECO:0000313" key="9">
    <source>
        <dbReference type="Proteomes" id="UP000224567"/>
    </source>
</evidence>
<dbReference type="GO" id="GO:0007165">
    <property type="term" value="P:signal transduction"/>
    <property type="evidence" value="ECO:0007669"/>
    <property type="project" value="TreeGrafter"/>
</dbReference>
<dbReference type="CDD" id="cd06606">
    <property type="entry name" value="STKc_MAPKKK"/>
    <property type="match status" value="1"/>
</dbReference>
<dbReference type="InterPro" id="IPR011009">
    <property type="entry name" value="Kinase-like_dom_sf"/>
</dbReference>
<gene>
    <name evidence="8" type="ORF">CQW23_17985</name>
</gene>
<comment type="similarity">
    <text evidence="6">Belongs to the protein kinase superfamily.</text>
</comment>
<dbReference type="STRING" id="33114.A0A2G2WFQ7"/>
<evidence type="ECO:0000256" key="4">
    <source>
        <dbReference type="ARBA" id="ARBA00022840"/>
    </source>
</evidence>
<evidence type="ECO:0000256" key="6">
    <source>
        <dbReference type="RuleBase" id="RU000304"/>
    </source>
</evidence>
<dbReference type="Proteomes" id="UP000224567">
    <property type="component" value="Unassembled WGS sequence"/>
</dbReference>
<dbReference type="GO" id="GO:0004674">
    <property type="term" value="F:protein serine/threonine kinase activity"/>
    <property type="evidence" value="ECO:0007669"/>
    <property type="project" value="UniProtKB-KW"/>
</dbReference>
<dbReference type="InterPro" id="IPR017441">
    <property type="entry name" value="Protein_kinase_ATP_BS"/>
</dbReference>
<dbReference type="InterPro" id="IPR052751">
    <property type="entry name" value="Plant_MAPKKK"/>
</dbReference>
<organism evidence="8 9">
    <name type="scientific">Capsicum baccatum</name>
    <name type="common">Peruvian pepper</name>
    <dbReference type="NCBI Taxonomy" id="33114"/>
    <lineage>
        <taxon>Eukaryota</taxon>
        <taxon>Viridiplantae</taxon>
        <taxon>Streptophyta</taxon>
        <taxon>Embryophyta</taxon>
        <taxon>Tracheophyta</taxon>
        <taxon>Spermatophyta</taxon>
        <taxon>Magnoliopsida</taxon>
        <taxon>eudicotyledons</taxon>
        <taxon>Gunneridae</taxon>
        <taxon>Pentapetalae</taxon>
        <taxon>asterids</taxon>
        <taxon>lamiids</taxon>
        <taxon>Solanales</taxon>
        <taxon>Solanaceae</taxon>
        <taxon>Solanoideae</taxon>
        <taxon>Capsiceae</taxon>
        <taxon>Capsicum</taxon>
    </lineage>
</organism>
<dbReference type="Gene3D" id="1.10.510.10">
    <property type="entry name" value="Transferase(Phosphotransferase) domain 1"/>
    <property type="match status" value="1"/>
</dbReference>
<keyword evidence="9" id="KW-1185">Reference proteome</keyword>
<dbReference type="PROSITE" id="PS00108">
    <property type="entry name" value="PROTEIN_KINASE_ST"/>
    <property type="match status" value="1"/>
</dbReference>
<dbReference type="SUPFAM" id="SSF56112">
    <property type="entry name" value="Protein kinase-like (PK-like)"/>
    <property type="match status" value="1"/>
</dbReference>
<dbReference type="EMBL" id="MLFT02000007">
    <property type="protein sequence ID" value="PHT43960.1"/>
    <property type="molecule type" value="Genomic_DNA"/>
</dbReference>
<dbReference type="InterPro" id="IPR008271">
    <property type="entry name" value="Ser/Thr_kinase_AS"/>
</dbReference>
<dbReference type="PROSITE" id="PS00107">
    <property type="entry name" value="PROTEIN_KINASE_ATP"/>
    <property type="match status" value="1"/>
</dbReference>
<accession>A0A2G2WFQ7</accession>
<reference evidence="8 9" key="1">
    <citation type="journal article" date="2017" name="Genome Biol.">
        <title>New reference genome sequences of hot pepper reveal the massive evolution of plant disease-resistance genes by retroduplication.</title>
        <authorList>
            <person name="Kim S."/>
            <person name="Park J."/>
            <person name="Yeom S.I."/>
            <person name="Kim Y.M."/>
            <person name="Seo E."/>
            <person name="Kim K.T."/>
            <person name="Kim M.S."/>
            <person name="Lee J.M."/>
            <person name="Cheong K."/>
            <person name="Shin H.S."/>
            <person name="Kim S.B."/>
            <person name="Han K."/>
            <person name="Lee J."/>
            <person name="Park M."/>
            <person name="Lee H.A."/>
            <person name="Lee H.Y."/>
            <person name="Lee Y."/>
            <person name="Oh S."/>
            <person name="Lee J.H."/>
            <person name="Choi E."/>
            <person name="Choi E."/>
            <person name="Lee S.E."/>
            <person name="Jeon J."/>
            <person name="Kim H."/>
            <person name="Choi G."/>
            <person name="Song H."/>
            <person name="Lee J."/>
            <person name="Lee S.C."/>
            <person name="Kwon J.K."/>
            <person name="Lee H.Y."/>
            <person name="Koo N."/>
            <person name="Hong Y."/>
            <person name="Kim R.W."/>
            <person name="Kang W.H."/>
            <person name="Huh J.H."/>
            <person name="Kang B.C."/>
            <person name="Yang T.J."/>
            <person name="Lee Y.H."/>
            <person name="Bennetzen J.L."/>
            <person name="Choi D."/>
        </authorList>
    </citation>
    <scope>NUCLEOTIDE SEQUENCE [LARGE SCALE GENOMIC DNA]</scope>
    <source>
        <strain evidence="9">cv. PBC81</strain>
        <tissue evidence="8">Leaf</tissue>
    </source>
</reference>
<dbReference type="SMART" id="SM00220">
    <property type="entry name" value="S_TKc"/>
    <property type="match status" value="1"/>
</dbReference>
<reference evidence="9" key="2">
    <citation type="journal article" date="2017" name="J. Anim. Genet.">
        <title>Multiple reference genome sequences of hot pepper reveal the massive evolution of plant disease resistance genes by retroduplication.</title>
        <authorList>
            <person name="Kim S."/>
            <person name="Park J."/>
            <person name="Yeom S.-I."/>
            <person name="Kim Y.-M."/>
            <person name="Seo E."/>
            <person name="Kim K.-T."/>
            <person name="Kim M.-S."/>
            <person name="Lee J.M."/>
            <person name="Cheong K."/>
            <person name="Shin H.-S."/>
            <person name="Kim S.-B."/>
            <person name="Han K."/>
            <person name="Lee J."/>
            <person name="Park M."/>
            <person name="Lee H.-A."/>
            <person name="Lee H.-Y."/>
            <person name="Lee Y."/>
            <person name="Oh S."/>
            <person name="Lee J.H."/>
            <person name="Choi E."/>
            <person name="Choi E."/>
            <person name="Lee S.E."/>
            <person name="Jeon J."/>
            <person name="Kim H."/>
            <person name="Choi G."/>
            <person name="Song H."/>
            <person name="Lee J."/>
            <person name="Lee S.-C."/>
            <person name="Kwon J.-K."/>
            <person name="Lee H.-Y."/>
            <person name="Koo N."/>
            <person name="Hong Y."/>
            <person name="Kim R.W."/>
            <person name="Kang W.-H."/>
            <person name="Huh J.H."/>
            <person name="Kang B.-C."/>
            <person name="Yang T.-J."/>
            <person name="Lee Y.-H."/>
            <person name="Bennetzen J.L."/>
            <person name="Choi D."/>
        </authorList>
    </citation>
    <scope>NUCLEOTIDE SEQUENCE [LARGE SCALE GENOMIC DNA]</scope>
    <source>
        <strain evidence="9">cv. PBC81</strain>
    </source>
</reference>
<evidence type="ECO:0000256" key="3">
    <source>
        <dbReference type="ARBA" id="ARBA00022777"/>
    </source>
</evidence>
<keyword evidence="6" id="KW-0723">Serine/threonine-protein kinase</keyword>
<keyword evidence="3" id="KW-0418">Kinase</keyword>
<keyword evidence="1" id="KW-0808">Transferase</keyword>
<dbReference type="InterPro" id="IPR000719">
    <property type="entry name" value="Prot_kinase_dom"/>
</dbReference>
<dbReference type="AlphaFoldDB" id="A0A2G2WFQ7"/>
<dbReference type="GO" id="GO:0005524">
    <property type="term" value="F:ATP binding"/>
    <property type="evidence" value="ECO:0007669"/>
    <property type="project" value="UniProtKB-UniRule"/>
</dbReference>
<dbReference type="PANTHER" id="PTHR48011:SF76">
    <property type="entry name" value="MITOGEN-ACTIVATED PROTEIN KINASE KINASE KINASE 15"/>
    <property type="match status" value="1"/>
</dbReference>
<dbReference type="PANTHER" id="PTHR48011">
    <property type="entry name" value="CCR4-NOT TRANSCRIPTIONAL COMPLEX SUBUNIT CAF120-RELATED"/>
    <property type="match status" value="1"/>
</dbReference>
<protein>
    <recommendedName>
        <fullName evidence="7">Protein kinase domain-containing protein</fullName>
    </recommendedName>
</protein>
<evidence type="ECO:0000256" key="2">
    <source>
        <dbReference type="ARBA" id="ARBA00022741"/>
    </source>
</evidence>
<sequence>MEWTQGPVIGRGSSATVSLATNSSGELFAVKQSCSNLLQREYSLISQLDSPFVVKCFGFTNALENNKEIYNMFMEYVPGGTLSDLIKKQGGSLEESMIKCYAKQILLGLDYLHSIGIVHCDIKGQNVLIGQDGLIKIADLGCGKLLEDPGFSGTPAFMAPEVARGDEQRFPADIWALGCTVIEMATGSPPWAEIKDPVSALYRIGYSGDLPQFPNNLSNDAREFLARCLINDPKERWTAEQLLQHPFLQSVESNSWKVEELKRDSPTSILDQGYWNVFEVMDSSSLESSNTVDSPADRIIRLIGEGMLSSSKPNWIEEEDWVTVRSDDIEENSIISEENCELIDDFGGFLDMETSVSIIFSEQEFVATLNLEATLVDCINDEIISTFHIGSNRMNLISSPEIVGDVYVSEFDDLEIKRLKFYCSIEEILFTEFILRYYCSFSVSITLYCFRLVAKCFHWRASLFITILI</sequence>
<dbReference type="OrthoDB" id="275301at2759"/>
<evidence type="ECO:0000259" key="7">
    <source>
        <dbReference type="PROSITE" id="PS50011"/>
    </source>
</evidence>
<name>A0A2G2WFQ7_CAPBA</name>
<comment type="caution">
    <text evidence="8">The sequence shown here is derived from an EMBL/GenBank/DDBJ whole genome shotgun (WGS) entry which is preliminary data.</text>
</comment>